<dbReference type="AlphaFoldDB" id="A0A0K2UH58"/>
<protein>
    <submittedName>
        <fullName evidence="1">Uncharacterized protein</fullName>
    </submittedName>
</protein>
<evidence type="ECO:0000313" key="1">
    <source>
        <dbReference type="EMBL" id="CDW37543.1"/>
    </source>
</evidence>
<organism evidence="1">
    <name type="scientific">Lepeophtheirus salmonis</name>
    <name type="common">Salmon louse</name>
    <name type="synonym">Caligus salmonis</name>
    <dbReference type="NCBI Taxonomy" id="72036"/>
    <lineage>
        <taxon>Eukaryota</taxon>
        <taxon>Metazoa</taxon>
        <taxon>Ecdysozoa</taxon>
        <taxon>Arthropoda</taxon>
        <taxon>Crustacea</taxon>
        <taxon>Multicrustacea</taxon>
        <taxon>Hexanauplia</taxon>
        <taxon>Copepoda</taxon>
        <taxon>Siphonostomatoida</taxon>
        <taxon>Caligidae</taxon>
        <taxon>Lepeophtheirus</taxon>
    </lineage>
</organism>
<reference evidence="1" key="1">
    <citation type="submission" date="2014-05" db="EMBL/GenBank/DDBJ databases">
        <authorList>
            <person name="Chronopoulou M."/>
        </authorList>
    </citation>
    <scope>NUCLEOTIDE SEQUENCE</scope>
    <source>
        <tissue evidence="1">Whole organism</tissue>
    </source>
</reference>
<accession>A0A0K2UH58</accession>
<proteinExistence type="predicted"/>
<sequence length="69" mass="8166">MSYRAPSELYIMARRPIFTAKYNIENILSNPPLPTIQRGRENRSTLKRKLLPDMSKAIFQRERTNAHYT</sequence>
<dbReference type="EMBL" id="HACA01020182">
    <property type="protein sequence ID" value="CDW37543.1"/>
    <property type="molecule type" value="Transcribed_RNA"/>
</dbReference>
<name>A0A0K2UH58_LEPSM</name>